<evidence type="ECO:0000313" key="1">
    <source>
        <dbReference type="EMBL" id="KHN28810.1"/>
    </source>
</evidence>
<dbReference type="Proteomes" id="UP000053555">
    <property type="component" value="Unassembled WGS sequence"/>
</dbReference>
<reference evidence="1" key="1">
    <citation type="submission" date="2014-07" db="EMBL/GenBank/DDBJ databases">
        <title>Identification of a novel salt tolerance gene in wild soybean by whole-genome sequencing.</title>
        <authorList>
            <person name="Lam H.-M."/>
            <person name="Qi X."/>
            <person name="Li M.-W."/>
            <person name="Liu X."/>
            <person name="Xie M."/>
            <person name="Ni M."/>
            <person name="Xu X."/>
        </authorList>
    </citation>
    <scope>NUCLEOTIDE SEQUENCE [LARGE SCALE GENOMIC DNA]</scope>
    <source>
        <tissue evidence="1">Root</tissue>
    </source>
</reference>
<gene>
    <name evidence="1" type="ORF">glysoja_042168</name>
</gene>
<sequence>MIQDIQNAFDHTHNGMERLKLEGKKAMQILAKLRQTLHQRKQTVQTLQLTLQAVLLESDAVEKSSAKALQQIKLSENQRCCAAY</sequence>
<accession>A0A0B2R5C7</accession>
<organism evidence="1">
    <name type="scientific">Glycine soja</name>
    <name type="common">Wild soybean</name>
    <dbReference type="NCBI Taxonomy" id="3848"/>
    <lineage>
        <taxon>Eukaryota</taxon>
        <taxon>Viridiplantae</taxon>
        <taxon>Streptophyta</taxon>
        <taxon>Embryophyta</taxon>
        <taxon>Tracheophyta</taxon>
        <taxon>Spermatophyta</taxon>
        <taxon>Magnoliopsida</taxon>
        <taxon>eudicotyledons</taxon>
        <taxon>Gunneridae</taxon>
        <taxon>Pentapetalae</taxon>
        <taxon>rosids</taxon>
        <taxon>fabids</taxon>
        <taxon>Fabales</taxon>
        <taxon>Fabaceae</taxon>
        <taxon>Papilionoideae</taxon>
        <taxon>50 kb inversion clade</taxon>
        <taxon>NPAAA clade</taxon>
        <taxon>indigoferoid/millettioid clade</taxon>
        <taxon>Phaseoleae</taxon>
        <taxon>Glycine</taxon>
        <taxon>Glycine subgen. Soja</taxon>
    </lineage>
</organism>
<dbReference type="EMBL" id="KN652411">
    <property type="protein sequence ID" value="KHN28810.1"/>
    <property type="molecule type" value="Genomic_DNA"/>
</dbReference>
<name>A0A0B2R5C7_GLYSO</name>
<proteinExistence type="predicted"/>
<dbReference type="AlphaFoldDB" id="A0A0B2R5C7"/>
<protein>
    <submittedName>
        <fullName evidence="1">Uncharacterized protein</fullName>
    </submittedName>
</protein>